<gene>
    <name evidence="2" type="ORF">DERYTH_LOCUS3185</name>
</gene>
<dbReference type="Proteomes" id="UP000789405">
    <property type="component" value="Unassembled WGS sequence"/>
</dbReference>
<dbReference type="GO" id="GO:0003677">
    <property type="term" value="F:DNA binding"/>
    <property type="evidence" value="ECO:0007669"/>
    <property type="project" value="InterPro"/>
</dbReference>
<dbReference type="EMBL" id="CAJVPY010001095">
    <property type="protein sequence ID" value="CAG8506901.1"/>
    <property type="molecule type" value="Genomic_DNA"/>
</dbReference>
<reference evidence="2" key="1">
    <citation type="submission" date="2021-06" db="EMBL/GenBank/DDBJ databases">
        <authorList>
            <person name="Kallberg Y."/>
            <person name="Tangrot J."/>
            <person name="Rosling A."/>
        </authorList>
    </citation>
    <scope>NUCLEOTIDE SEQUENCE</scope>
    <source>
        <strain evidence="2">MA453B</strain>
    </source>
</reference>
<dbReference type="InterPro" id="IPR011856">
    <property type="entry name" value="tRNA_endonuc-like_dom_sf"/>
</dbReference>
<dbReference type="Gene3D" id="3.40.1350.10">
    <property type="match status" value="1"/>
</dbReference>
<proteinExistence type="predicted"/>
<dbReference type="AlphaFoldDB" id="A0A9N8ZSY4"/>
<feature type="domain" description="Restriction endonuclease type IV Mrr" evidence="1">
    <location>
        <begin position="48"/>
        <end position="111"/>
    </location>
</feature>
<protein>
    <submittedName>
        <fullName evidence="2">7128_t:CDS:1</fullName>
    </submittedName>
</protein>
<evidence type="ECO:0000259" key="1">
    <source>
        <dbReference type="Pfam" id="PF04471"/>
    </source>
</evidence>
<keyword evidence="3" id="KW-1185">Reference proteome</keyword>
<dbReference type="GO" id="GO:0004519">
    <property type="term" value="F:endonuclease activity"/>
    <property type="evidence" value="ECO:0007669"/>
    <property type="project" value="InterPro"/>
</dbReference>
<evidence type="ECO:0000313" key="2">
    <source>
        <dbReference type="EMBL" id="CAG8506901.1"/>
    </source>
</evidence>
<organism evidence="2 3">
    <name type="scientific">Dentiscutata erythropus</name>
    <dbReference type="NCBI Taxonomy" id="1348616"/>
    <lineage>
        <taxon>Eukaryota</taxon>
        <taxon>Fungi</taxon>
        <taxon>Fungi incertae sedis</taxon>
        <taxon>Mucoromycota</taxon>
        <taxon>Glomeromycotina</taxon>
        <taxon>Glomeromycetes</taxon>
        <taxon>Diversisporales</taxon>
        <taxon>Gigasporaceae</taxon>
        <taxon>Dentiscutata</taxon>
    </lineage>
</organism>
<dbReference type="GO" id="GO:0009307">
    <property type="term" value="P:DNA restriction-modification system"/>
    <property type="evidence" value="ECO:0007669"/>
    <property type="project" value="InterPro"/>
</dbReference>
<dbReference type="OrthoDB" id="2407473at2759"/>
<evidence type="ECO:0000313" key="3">
    <source>
        <dbReference type="Proteomes" id="UP000789405"/>
    </source>
</evidence>
<dbReference type="InterPro" id="IPR007560">
    <property type="entry name" value="Restrct_endonuc_IV_Mrr"/>
</dbReference>
<dbReference type="Pfam" id="PF04471">
    <property type="entry name" value="Mrr_cat"/>
    <property type="match status" value="1"/>
</dbReference>
<sequence length="158" mass="17956">MSSSHQTISDEHAHIYREYFRALLNKEGILCDENMVAIYGSLKFILCCQWREKNPIGAAEIQTFNHSLSSQHHGGIGVYVTPTGYSQGAIKEAMNSSTKILLCTDKDIIECIKLTEANFKKIHPLNYDDVVIEGLNFERGEIKSIRKITMKQRAFVPY</sequence>
<name>A0A9N8ZSY4_9GLOM</name>
<comment type="caution">
    <text evidence="2">The sequence shown here is derived from an EMBL/GenBank/DDBJ whole genome shotgun (WGS) entry which is preliminary data.</text>
</comment>
<accession>A0A9N8ZSY4</accession>